<dbReference type="Gene3D" id="2.60.40.10">
    <property type="entry name" value="Immunoglobulins"/>
    <property type="match status" value="1"/>
</dbReference>
<dbReference type="SUPFAM" id="SSF52279">
    <property type="entry name" value="Beta-D-glucan exohydrolase, C-terminal domain"/>
    <property type="match status" value="1"/>
</dbReference>
<dbReference type="Gene3D" id="3.20.20.300">
    <property type="entry name" value="Glycoside hydrolase, family 3, N-terminal domain"/>
    <property type="match status" value="1"/>
</dbReference>
<dbReference type="OrthoDB" id="9805821at2"/>
<comment type="similarity">
    <text evidence="1">Belongs to the glycosyl hydrolase 3 family.</text>
</comment>
<dbReference type="InterPro" id="IPR026891">
    <property type="entry name" value="Fn3-like"/>
</dbReference>
<dbReference type="Gene3D" id="3.40.50.1700">
    <property type="entry name" value="Glycoside hydrolase family 3 C-terminal domain"/>
    <property type="match status" value="1"/>
</dbReference>
<dbReference type="RefSeq" id="WP_117986426.1">
    <property type="nucleotide sequence ID" value="NZ_CABMFG010000001.1"/>
</dbReference>
<dbReference type="GO" id="GO:0009251">
    <property type="term" value="P:glucan catabolic process"/>
    <property type="evidence" value="ECO:0007669"/>
    <property type="project" value="TreeGrafter"/>
</dbReference>
<sequence length="812" mass="90189">MKLTNIIFVLLVFFPFYAKGKETAKLVKDKKTNILFYDLNKNGKMDIYENPTLDIESRVEDILSQMTLEEKVGQMLTSLGWHMYERVGDDVRLTKRLTEELDKYHIGSLWGFMRADPWTQRTLKTGLNPTLAPKAVNKLQRYVIENTRLGIPLFLAEECPHGHMAIGTTVFPTSIGQSSTWNLKLIEQMGRAIAKEARAQGAHIGYGPVLDLARDPRWSRVEETYGEDPFLIGKMGEALVRGFQGDDFNPGESLLSTLKHFASYGWTEGGHNGASAHVGMREMEEAILPPFREAINAGALSVMSSYNEIDGIPSTANYHLLTKVLRNRWGFQGFTISDLRSIGRLREHGVAASDYEAAVKAVNAGLDNDLGMNVYGDQLGEAVKKGDVSTAVLDQSVSRILRLKFRMGLFDNPFVDEKAAPEMVANSEHLELAREVARQSIVLLKNRNNILPLKKNCSKKIAVIGPNADNIYNMLGDYTAPQTTASVVTVLEGIKNKVDNEDVIYAKGCAIRDTSRIGIRDALNAAASADVVIMVMGGSSARDFSSEYEETGAAKVSANLISDMESGEGYDRATLNLMGLQLELIQEIKKLGKPIILVLIKGRPLLLEGIIQEVDAIIDAWYPGMQGGNALADVLFGDYNPGGRLSISIPRSVGQLPVYYNPKRTGNRNKYLEEVGVPRYCFGYGLSYTSFEYSDMEVTLNETTDDCTVNIRVKIVNAGQKSGDEVVQLYICDDVSSYTTPAKQLRAFERIHLEAGESQIVTFTLNKKSMMLYMQDDEWVVEPGSFSLMIGSSSQDIRLQHKIYVTQKYCLK</sequence>
<dbReference type="Pfam" id="PF01915">
    <property type="entry name" value="Glyco_hydro_3_C"/>
    <property type="match status" value="1"/>
</dbReference>
<dbReference type="PRINTS" id="PR00133">
    <property type="entry name" value="GLHYDRLASE3"/>
</dbReference>
<dbReference type="AlphaFoldDB" id="A0A413HC90"/>
<dbReference type="SMART" id="SM01217">
    <property type="entry name" value="Fn3_like"/>
    <property type="match status" value="1"/>
</dbReference>
<dbReference type="Proteomes" id="UP000286075">
    <property type="component" value="Unassembled WGS sequence"/>
</dbReference>
<dbReference type="PANTHER" id="PTHR30620:SF123">
    <property type="entry name" value="BETA-XYLOSIDASE"/>
    <property type="match status" value="1"/>
</dbReference>
<dbReference type="InterPro" id="IPR017853">
    <property type="entry name" value="GH"/>
</dbReference>
<dbReference type="InterPro" id="IPR001764">
    <property type="entry name" value="Glyco_hydro_3_N"/>
</dbReference>
<comment type="caution">
    <text evidence="4">The sequence shown here is derived from an EMBL/GenBank/DDBJ whole genome shotgun (WGS) entry which is preliminary data.</text>
</comment>
<organism evidence="4 5">
    <name type="scientific">Bacteroides stercorirosoris</name>
    <dbReference type="NCBI Taxonomy" id="871324"/>
    <lineage>
        <taxon>Bacteria</taxon>
        <taxon>Pseudomonadati</taxon>
        <taxon>Bacteroidota</taxon>
        <taxon>Bacteroidia</taxon>
        <taxon>Bacteroidales</taxon>
        <taxon>Bacteroidaceae</taxon>
        <taxon>Bacteroides</taxon>
    </lineage>
</organism>
<dbReference type="Pfam" id="PF00933">
    <property type="entry name" value="Glyco_hydro_3"/>
    <property type="match status" value="1"/>
</dbReference>
<evidence type="ECO:0000313" key="4">
    <source>
        <dbReference type="EMBL" id="RGX81365.1"/>
    </source>
</evidence>
<dbReference type="InterPro" id="IPR036881">
    <property type="entry name" value="Glyco_hydro_3_C_sf"/>
</dbReference>
<dbReference type="InterPro" id="IPR036962">
    <property type="entry name" value="Glyco_hydro_3_N_sf"/>
</dbReference>
<dbReference type="FunFam" id="3.40.50.1700:FF:000009">
    <property type="entry name" value="Periplasmic beta-glucosidase"/>
    <property type="match status" value="1"/>
</dbReference>
<dbReference type="Pfam" id="PF14310">
    <property type="entry name" value="Fn3-like"/>
    <property type="match status" value="1"/>
</dbReference>
<evidence type="ECO:0000256" key="1">
    <source>
        <dbReference type="ARBA" id="ARBA00005336"/>
    </source>
</evidence>
<accession>A0A413HC90</accession>
<reference evidence="4 5" key="1">
    <citation type="submission" date="2018-08" db="EMBL/GenBank/DDBJ databases">
        <title>A genome reference for cultivated species of the human gut microbiota.</title>
        <authorList>
            <person name="Zou Y."/>
            <person name="Xue W."/>
            <person name="Luo G."/>
        </authorList>
    </citation>
    <scope>NUCLEOTIDE SEQUENCE [LARGE SCALE GENOMIC DNA]</scope>
    <source>
        <strain evidence="4 5">OF03-9BH</strain>
    </source>
</reference>
<dbReference type="PANTHER" id="PTHR30620">
    <property type="entry name" value="PERIPLASMIC BETA-GLUCOSIDASE-RELATED"/>
    <property type="match status" value="1"/>
</dbReference>
<dbReference type="InterPro" id="IPR051915">
    <property type="entry name" value="Cellulose_Degrad_GH3"/>
</dbReference>
<dbReference type="SUPFAM" id="SSF51445">
    <property type="entry name" value="(Trans)glycosidases"/>
    <property type="match status" value="1"/>
</dbReference>
<dbReference type="GO" id="GO:0008422">
    <property type="term" value="F:beta-glucosidase activity"/>
    <property type="evidence" value="ECO:0007669"/>
    <property type="project" value="UniProtKB-ARBA"/>
</dbReference>
<dbReference type="InterPro" id="IPR013783">
    <property type="entry name" value="Ig-like_fold"/>
</dbReference>
<protein>
    <submittedName>
        <fullName evidence="4">Beta-glucosidase</fullName>
    </submittedName>
</protein>
<proteinExistence type="inferred from homology"/>
<evidence type="ECO:0000313" key="5">
    <source>
        <dbReference type="Proteomes" id="UP000286075"/>
    </source>
</evidence>
<name>A0A413HC90_9BACE</name>
<dbReference type="InterPro" id="IPR002772">
    <property type="entry name" value="Glyco_hydro_3_C"/>
</dbReference>
<evidence type="ECO:0000259" key="3">
    <source>
        <dbReference type="SMART" id="SM01217"/>
    </source>
</evidence>
<keyword evidence="2" id="KW-0378">Hydrolase</keyword>
<dbReference type="FunFam" id="2.60.40.10:FF:000495">
    <property type="entry name" value="Periplasmic beta-glucosidase"/>
    <property type="match status" value="1"/>
</dbReference>
<evidence type="ECO:0000256" key="2">
    <source>
        <dbReference type="ARBA" id="ARBA00022801"/>
    </source>
</evidence>
<gene>
    <name evidence="4" type="ORF">DXA68_00045</name>
</gene>
<dbReference type="EMBL" id="QSCF01000001">
    <property type="protein sequence ID" value="RGX81365.1"/>
    <property type="molecule type" value="Genomic_DNA"/>
</dbReference>
<feature type="domain" description="Fibronectin type III-like" evidence="3">
    <location>
        <begin position="725"/>
        <end position="794"/>
    </location>
</feature>